<dbReference type="EMBL" id="BAAAPC010000016">
    <property type="protein sequence ID" value="GAA2005566.1"/>
    <property type="molecule type" value="Genomic_DNA"/>
</dbReference>
<evidence type="ECO:0000313" key="1">
    <source>
        <dbReference type="EMBL" id="GAA2005566.1"/>
    </source>
</evidence>
<dbReference type="Proteomes" id="UP001501585">
    <property type="component" value="Unassembled WGS sequence"/>
</dbReference>
<evidence type="ECO:0000313" key="2">
    <source>
        <dbReference type="Proteomes" id="UP001501585"/>
    </source>
</evidence>
<name>A0ABN2TD17_9ACTN</name>
<accession>A0ABN2TD17</accession>
<gene>
    <name evidence="1" type="ORF">GCM10009799_36290</name>
</gene>
<dbReference type="RefSeq" id="WP_344102764.1">
    <property type="nucleotide sequence ID" value="NZ_BAAAPC010000016.1"/>
</dbReference>
<protein>
    <submittedName>
        <fullName evidence="1">Uncharacterized protein</fullName>
    </submittedName>
</protein>
<keyword evidence="2" id="KW-1185">Reference proteome</keyword>
<proteinExistence type="predicted"/>
<organism evidence="1 2">
    <name type="scientific">Nocardiopsis rhodophaea</name>
    <dbReference type="NCBI Taxonomy" id="280238"/>
    <lineage>
        <taxon>Bacteria</taxon>
        <taxon>Bacillati</taxon>
        <taxon>Actinomycetota</taxon>
        <taxon>Actinomycetes</taxon>
        <taxon>Streptosporangiales</taxon>
        <taxon>Nocardiopsidaceae</taxon>
        <taxon>Nocardiopsis</taxon>
    </lineage>
</organism>
<reference evidence="1 2" key="1">
    <citation type="journal article" date="2019" name="Int. J. Syst. Evol. Microbiol.">
        <title>The Global Catalogue of Microorganisms (GCM) 10K type strain sequencing project: providing services to taxonomists for standard genome sequencing and annotation.</title>
        <authorList>
            <consortium name="The Broad Institute Genomics Platform"/>
            <consortium name="The Broad Institute Genome Sequencing Center for Infectious Disease"/>
            <person name="Wu L."/>
            <person name="Ma J."/>
        </authorList>
    </citation>
    <scope>NUCLEOTIDE SEQUENCE [LARGE SCALE GENOMIC DNA]</scope>
    <source>
        <strain evidence="1 2">JCM 15313</strain>
    </source>
</reference>
<comment type="caution">
    <text evidence="1">The sequence shown here is derived from an EMBL/GenBank/DDBJ whole genome shotgun (WGS) entry which is preliminary data.</text>
</comment>
<sequence>MTRDRDPLLKLLRERYADRWTIRRTPHLWIAVAVDPDTDRAPTVMNDDVEEFVRELEDPPARVGRRTSLLSTSWAAERLEEIGDGAYREDTPPMT</sequence>